<dbReference type="Pfam" id="PF13550">
    <property type="entry name" value="Phage-tail_3"/>
    <property type="match status" value="1"/>
</dbReference>
<evidence type="ECO:0000259" key="1">
    <source>
        <dbReference type="Pfam" id="PF13550"/>
    </source>
</evidence>
<dbReference type="InterPro" id="IPR056490">
    <property type="entry name" value="Rcc01698_C"/>
</dbReference>
<evidence type="ECO:0000259" key="2">
    <source>
        <dbReference type="Pfam" id="PF23666"/>
    </source>
</evidence>
<evidence type="ECO:0000313" key="3">
    <source>
        <dbReference type="EMBL" id="DAE91843.1"/>
    </source>
</evidence>
<feature type="domain" description="Tip attachment protein J" evidence="1">
    <location>
        <begin position="220"/>
        <end position="396"/>
    </location>
</feature>
<accession>A0A8S5RR57</accession>
<dbReference type="InterPro" id="IPR032876">
    <property type="entry name" value="J_dom"/>
</dbReference>
<name>A0A8S5RR57_9CAUD</name>
<sequence length="1048" mass="115212">MGFLFKKNNTTNRADIIGDFQINSASYGETVPEVLGTTRVSGNIIYWDDFTAHEHKHTSRTGKGGGSKHTEIDYTYTVAAAIALCEGPIAGIGKVWKDKEVYEYPQADIQLSLYKGEYGQEPWPYVVSKHPEKALPYSGLAYMAGVVDLGNRGSLPTYNFEVKGKLLETGDGIDVNPADYILYVLKAAGIEDVKIEGIENFRKYCAAADILISTPPDESAKKAQQIINDIAEITNCYLFWSDDRLKIVPLADKAVGDWNPKKEIQYNLTADDLIPGSDGQLVIYKRKDSSETYNQATVEFINRANGYEKETVSFEVVADVQKNGMKPASKKTAHYLYTKKRAQYYAEQLAMKRLYSKNQYTFHLDWAFCRLEPGDLVTLTDELCQLDRQVVVITAVNEAADGELEITAEGKPPGTYAPARYDVHENERPFTDYNVPAPAIDHYAIVQTPGDVSGNELLLGVTAPSGWGGCTVWVSDTGDAYKEAGKITAQARIGRLAAAMTAEATSCTVELFSGELRGGSAIDAQRGNTLIWIDGECLSYEGATLQPDGRYLLTGLVRGQYATTANNHAEGSQCVRIDEALFHAPYRTEDIGKKTWIKCASVNMFGSNEQDLSEVQAIEYTIQPYYIPEVRNLAVYTKYYDLGDGVSSFDVIATFAPPQITSFDTAEGWYKEGSGDWKYGGNGDGQIVISGCELGHTYDIRIRVKDRHGNYSQGLIKRFTVEMKSEVPNTPQGFAVTFGNAATFNWLEVRNADIDFYEIRHDLNPGQEVGRIGKSTNTTYVGTLTERSGRVYLYAHNPMKGYSAPAMLEYSVKAPKVPTHITAKGGMSGIGVTFDPVPLGCRGANVYVDNAVYFTPTNSFSLILAPGVYRVRVAYTDIFGEGEKSGEQLATVKLEIDKSIISREALGLDEIDRAIAKIEGDVGVVKSEVTGTSTRITQLSNSIDLRLNNLDGKELISRINLSPTGTRIDGKLLHVTGQALFDDNIVTPKMIQAGAVTADKMHVESLSAISATIGTLRTATSGARTEIRDNLIEVYDSNDRLRVRMGVW</sequence>
<reference evidence="3" key="1">
    <citation type="journal article" date="2021" name="Proc. Natl. Acad. Sci. U.S.A.">
        <title>A Catalog of Tens of Thousands of Viruses from Human Metagenomes Reveals Hidden Associations with Chronic Diseases.</title>
        <authorList>
            <person name="Tisza M.J."/>
            <person name="Buck C.B."/>
        </authorList>
    </citation>
    <scope>NUCLEOTIDE SEQUENCE</scope>
    <source>
        <strain evidence="3">Ct1NJ1</strain>
    </source>
</reference>
<organism evidence="3">
    <name type="scientific">Siphoviridae sp. ct1NJ1</name>
    <dbReference type="NCBI Taxonomy" id="2827557"/>
    <lineage>
        <taxon>Viruses</taxon>
        <taxon>Duplodnaviria</taxon>
        <taxon>Heunggongvirae</taxon>
        <taxon>Uroviricota</taxon>
        <taxon>Caudoviricetes</taxon>
    </lineage>
</organism>
<dbReference type="Pfam" id="PF23666">
    <property type="entry name" value="Rcc01698_C"/>
    <property type="match status" value="1"/>
</dbReference>
<proteinExistence type="predicted"/>
<dbReference type="EMBL" id="BK057790">
    <property type="protein sequence ID" value="DAE91843.1"/>
    <property type="molecule type" value="Genomic_DNA"/>
</dbReference>
<protein>
    <submittedName>
        <fullName evidence="3">Tail protein</fullName>
    </submittedName>
</protein>
<feature type="domain" description="Rcc01698-like C-terminal" evidence="2">
    <location>
        <begin position="493"/>
        <end position="575"/>
    </location>
</feature>